<gene>
    <name evidence="1" type="ORF">STRCR_1546</name>
</gene>
<dbReference type="STRING" id="873449.STRCR_1546"/>
<reference evidence="1" key="1">
    <citation type="submission" date="2011-07" db="EMBL/GenBank/DDBJ databases">
        <authorList>
            <person name="Stanhope M.J."/>
            <person name="Durkin A.S."/>
            <person name="Hostetler J."/>
            <person name="Kim M."/>
            <person name="Radune D."/>
            <person name="Singh I."/>
            <person name="Town C.D."/>
        </authorList>
    </citation>
    <scope>NUCLEOTIDE SEQUENCE [LARGE SCALE GENOMIC DNA]</scope>
    <source>
        <strain evidence="1">HS-6</strain>
    </source>
</reference>
<comment type="caution">
    <text evidence="1">The sequence shown here is derived from an EMBL/GenBank/DDBJ whole genome shotgun (WGS) entry which is preliminary data.</text>
</comment>
<evidence type="ECO:0000313" key="1">
    <source>
        <dbReference type="EMBL" id="EHI75077.1"/>
    </source>
</evidence>
<dbReference type="AlphaFoldDB" id="G5JP15"/>
<organism evidence="1 2">
    <name type="scientific">Streptococcus criceti HS-6</name>
    <dbReference type="NCBI Taxonomy" id="873449"/>
    <lineage>
        <taxon>Bacteria</taxon>
        <taxon>Bacillati</taxon>
        <taxon>Bacillota</taxon>
        <taxon>Bacilli</taxon>
        <taxon>Lactobacillales</taxon>
        <taxon>Streptococcaceae</taxon>
        <taxon>Streptococcus</taxon>
    </lineage>
</organism>
<evidence type="ECO:0000313" key="2">
    <source>
        <dbReference type="Proteomes" id="UP000004322"/>
    </source>
</evidence>
<name>G5JP15_STRCG</name>
<dbReference type="Proteomes" id="UP000004322">
    <property type="component" value="Unassembled WGS sequence"/>
</dbReference>
<accession>G5JP15</accession>
<proteinExistence type="predicted"/>
<dbReference type="EMBL" id="AEUV02000002">
    <property type="protein sequence ID" value="EHI75077.1"/>
    <property type="molecule type" value="Genomic_DNA"/>
</dbReference>
<protein>
    <submittedName>
        <fullName evidence="1">Uncharacterized protein</fullName>
    </submittedName>
</protein>
<sequence length="43" mass="5044">MENSEEVETKVLSLIIWSILFARRSGWEKNWLALPEVFPLHSS</sequence>
<keyword evidence="2" id="KW-1185">Reference proteome</keyword>